<proteinExistence type="predicted"/>
<evidence type="ECO:0000256" key="3">
    <source>
        <dbReference type="ARBA" id="ARBA00022764"/>
    </source>
</evidence>
<dbReference type="PANTHER" id="PTHR39210">
    <property type="entry name" value="HEPARIN-SULFATE LYASE"/>
    <property type="match status" value="1"/>
</dbReference>
<dbReference type="InterPro" id="IPR012480">
    <property type="entry name" value="Hepar_II_III_C"/>
</dbReference>
<feature type="domain" description="Heparinase II/III-like C-terminal" evidence="5">
    <location>
        <begin position="413"/>
        <end position="616"/>
    </location>
</feature>
<evidence type="ECO:0000256" key="1">
    <source>
        <dbReference type="ARBA" id="ARBA00004418"/>
    </source>
</evidence>
<dbReference type="Gene3D" id="2.70.98.70">
    <property type="match status" value="1"/>
</dbReference>
<gene>
    <name evidence="7" type="ORF">OCK74_05135</name>
</gene>
<dbReference type="Pfam" id="PF16889">
    <property type="entry name" value="Hepar_II_III_N"/>
    <property type="match status" value="1"/>
</dbReference>
<protein>
    <submittedName>
        <fullName evidence="7">Heparinase II/III family protein</fullName>
    </submittedName>
</protein>
<keyword evidence="2" id="KW-0732">Signal</keyword>
<sequence length="638" mass="75013">MINKFKDRVNLAQNMGWRYIRFRGCYEVFRRTGLLKNKFPLSPVSKTAGSLEQWKEQAGNFFFQNKRNINVELKPSNQLKEWFDKYRLGKFVFFNSLTYDIGLNYDWVTNPETGFKYDIRKHWTEVADFSREAGDIKFVWEKSRFSFLYDLIRFDYHFQQDCSGIVFGEILSWIKNNPVNCGPNYRCSQEISLRVLNWIFALYYYRDSENLSEDVFAQIEYSIYWQLHHVYHNIDFSRIAVRNNHALTETLALFIAGMLFPYIPEVKAWGQKGKKWFEEELSYQVYEDGTFLQFSMNYHRVVIQLLTWGIRLSEINKDPLLPIVYERAEKSLFFLRTCMDDYTGRLPNYGANDGALFFKLNDRGFPDFRPQLNGLAAVLHIDAGLNSTEEDLGWYGLQPEYKKSLDLSSIVYRFPKGGYYLIREQDTLTFIRCGNHKDRPSQADNLHMDVWYKGKNILLDGGSYKYNTTEELARYFFGTASHNTVLLDEQDQMKKGGRFIWFYWTQCKKAELREDAERINFSGTISAFRQLGKNIDHQRTIIKTKGKPEWIIEDHIKGLPPGRTIIQNWNQPSSADISYASEAEEPLHPEIAKGWYSSQYGQKEETKRVIISSATNTIKTRIKINSEYLINTPILSGR</sequence>
<dbReference type="PANTHER" id="PTHR39210:SF1">
    <property type="entry name" value="HEPARIN-SULFATE LYASE"/>
    <property type="match status" value="1"/>
</dbReference>
<reference evidence="7" key="2">
    <citation type="submission" date="2023-04" db="EMBL/GenBank/DDBJ databases">
        <title>Paracnuella aquatica gen. nov., sp. nov., a member of the family Chitinophagaceae isolated from a hot spring.</title>
        <authorList>
            <person name="Wang C."/>
        </authorList>
    </citation>
    <scope>NUCLEOTIDE SEQUENCE</scope>
    <source>
        <strain evidence="7">LB-8</strain>
    </source>
</reference>
<organism evidence="7 8">
    <name type="scientific">Paraflavisolibacter caeni</name>
    <dbReference type="NCBI Taxonomy" id="2982496"/>
    <lineage>
        <taxon>Bacteria</taxon>
        <taxon>Pseudomonadati</taxon>
        <taxon>Bacteroidota</taxon>
        <taxon>Chitinophagia</taxon>
        <taxon>Chitinophagales</taxon>
        <taxon>Chitinophagaceae</taxon>
        <taxon>Paraflavisolibacter</taxon>
    </lineage>
</organism>
<comment type="caution">
    <text evidence="7">The sequence shown here is derived from an EMBL/GenBank/DDBJ whole genome shotgun (WGS) entry which is preliminary data.</text>
</comment>
<dbReference type="EMBL" id="JAOTIF010000002">
    <property type="protein sequence ID" value="MCU7548487.1"/>
    <property type="molecule type" value="Genomic_DNA"/>
</dbReference>
<evidence type="ECO:0000256" key="2">
    <source>
        <dbReference type="ARBA" id="ARBA00022729"/>
    </source>
</evidence>
<evidence type="ECO:0000313" key="8">
    <source>
        <dbReference type="Proteomes" id="UP001155483"/>
    </source>
</evidence>
<keyword evidence="8" id="KW-1185">Reference proteome</keyword>
<reference evidence="7" key="1">
    <citation type="submission" date="2022-09" db="EMBL/GenBank/DDBJ databases">
        <authorList>
            <person name="Yuan C."/>
            <person name="Ke Z."/>
        </authorList>
    </citation>
    <scope>NUCLEOTIDE SEQUENCE</scope>
    <source>
        <strain evidence="7">LB-8</strain>
    </source>
</reference>
<comment type="subcellular location">
    <subcellularLocation>
        <location evidence="1">Periplasm</location>
    </subcellularLocation>
</comment>
<dbReference type="SUPFAM" id="SSF48230">
    <property type="entry name" value="Chondroitin AC/alginate lyase"/>
    <property type="match status" value="1"/>
</dbReference>
<feature type="domain" description="Heparin-sulfate lyase N-terminal" evidence="6">
    <location>
        <begin position="99"/>
        <end position="316"/>
    </location>
</feature>
<dbReference type="Gene3D" id="1.50.10.100">
    <property type="entry name" value="Chondroitin AC/alginate lyase"/>
    <property type="match status" value="1"/>
</dbReference>
<evidence type="ECO:0000259" key="6">
    <source>
        <dbReference type="Pfam" id="PF16889"/>
    </source>
</evidence>
<keyword evidence="3" id="KW-0574">Periplasm</keyword>
<evidence type="ECO:0000256" key="4">
    <source>
        <dbReference type="ARBA" id="ARBA00023239"/>
    </source>
</evidence>
<dbReference type="GO" id="GO:0042597">
    <property type="term" value="C:periplasmic space"/>
    <property type="evidence" value="ECO:0007669"/>
    <property type="project" value="UniProtKB-SubCell"/>
</dbReference>
<dbReference type="InterPro" id="IPR031680">
    <property type="entry name" value="Hepar_II_III_N"/>
</dbReference>
<keyword evidence="4" id="KW-0456">Lyase</keyword>
<dbReference type="GO" id="GO:0016829">
    <property type="term" value="F:lyase activity"/>
    <property type="evidence" value="ECO:0007669"/>
    <property type="project" value="UniProtKB-KW"/>
</dbReference>
<evidence type="ECO:0000313" key="7">
    <source>
        <dbReference type="EMBL" id="MCU7548487.1"/>
    </source>
</evidence>
<dbReference type="RefSeq" id="WP_279295934.1">
    <property type="nucleotide sequence ID" value="NZ_JAOTIF010000002.1"/>
</dbReference>
<accession>A0A9X2XU23</accession>
<dbReference type="InterPro" id="IPR008929">
    <property type="entry name" value="Chondroitin_lyas"/>
</dbReference>
<dbReference type="Pfam" id="PF07940">
    <property type="entry name" value="Hepar_II_III_C"/>
    <property type="match status" value="1"/>
</dbReference>
<dbReference type="Proteomes" id="UP001155483">
    <property type="component" value="Unassembled WGS sequence"/>
</dbReference>
<evidence type="ECO:0000259" key="5">
    <source>
        <dbReference type="Pfam" id="PF07940"/>
    </source>
</evidence>
<name>A0A9X2XU23_9BACT</name>
<dbReference type="AlphaFoldDB" id="A0A9X2XU23"/>